<keyword evidence="2" id="KW-1185">Reference proteome</keyword>
<dbReference type="EMBL" id="JANJQO010000633">
    <property type="protein sequence ID" value="KAJ2976004.1"/>
    <property type="molecule type" value="Genomic_DNA"/>
</dbReference>
<sequence>MGNPSPSGGLAVALTQYPECALPCITASLLVTKCDLADTPCLCADKHLMDVVTSCVLQKCAITESLLTKNITNTACNMPIRDRTAQYITTSNTLGIITGIFVMQRIAYKVWAGLDFGWDDFFCLFTTVSGIPITVINAHWLPQNGLGRDIWTLKPEQITEFGLCFYIIEALYFLLVGTLKLSLLFFYTRVFPSNGVRGLLWGTIGFVSTMTIIFLFLSIFQCTPIKFFWLKWDDAEAGYCMNTNALAWCNAVLSIATDIWMLAVPLWQLRTLQLDRKRKFGVGVMFSVGTLQVAFPIS</sequence>
<organism evidence="1 2">
    <name type="scientific">Zarea fungicola</name>
    <dbReference type="NCBI Taxonomy" id="93591"/>
    <lineage>
        <taxon>Eukaryota</taxon>
        <taxon>Fungi</taxon>
        <taxon>Dikarya</taxon>
        <taxon>Ascomycota</taxon>
        <taxon>Pezizomycotina</taxon>
        <taxon>Sordariomycetes</taxon>
        <taxon>Hypocreomycetidae</taxon>
        <taxon>Hypocreales</taxon>
        <taxon>Cordycipitaceae</taxon>
        <taxon>Zarea</taxon>
    </lineage>
</organism>
<comment type="caution">
    <text evidence="1">The sequence shown here is derived from an EMBL/GenBank/DDBJ whole genome shotgun (WGS) entry which is preliminary data.</text>
</comment>
<evidence type="ECO:0000313" key="1">
    <source>
        <dbReference type="EMBL" id="KAJ2976004.1"/>
    </source>
</evidence>
<name>A0ACC1NA92_9HYPO</name>
<reference evidence="1" key="1">
    <citation type="submission" date="2022-08" db="EMBL/GenBank/DDBJ databases">
        <title>Genome Sequence of Lecanicillium fungicola.</title>
        <authorList>
            <person name="Buettner E."/>
        </authorList>
    </citation>
    <scope>NUCLEOTIDE SEQUENCE</scope>
    <source>
        <strain evidence="1">Babe33</strain>
    </source>
</reference>
<protein>
    <submittedName>
        <fullName evidence="1">Uncharacterized protein</fullName>
    </submittedName>
</protein>
<accession>A0ACC1NA92</accession>
<dbReference type="Proteomes" id="UP001143910">
    <property type="component" value="Unassembled WGS sequence"/>
</dbReference>
<gene>
    <name evidence="1" type="ORF">NQ176_g5193</name>
</gene>
<proteinExistence type="predicted"/>
<evidence type="ECO:0000313" key="2">
    <source>
        <dbReference type="Proteomes" id="UP001143910"/>
    </source>
</evidence>